<dbReference type="Proteomes" id="UP000504628">
    <property type="component" value="Chromosome 9"/>
</dbReference>
<gene>
    <name evidence="4 5" type="primary">LOC118496817</name>
</gene>
<keyword evidence="2" id="KW-0732">Signal</keyword>
<accession>A0A7E6CF60</accession>
<dbReference type="GO" id="GO:0007608">
    <property type="term" value="P:sensory perception of smell"/>
    <property type="evidence" value="ECO:0007669"/>
    <property type="project" value="InterPro"/>
</dbReference>
<organism evidence="3 4">
    <name type="scientific">Phyllostomus discolor</name>
    <name type="common">pale spear-nosed bat</name>
    <dbReference type="NCBI Taxonomy" id="89673"/>
    <lineage>
        <taxon>Eukaryota</taxon>
        <taxon>Metazoa</taxon>
        <taxon>Chordata</taxon>
        <taxon>Craniata</taxon>
        <taxon>Vertebrata</taxon>
        <taxon>Euteleostomi</taxon>
        <taxon>Mammalia</taxon>
        <taxon>Eutheria</taxon>
        <taxon>Laurasiatheria</taxon>
        <taxon>Chiroptera</taxon>
        <taxon>Yangochiroptera</taxon>
        <taxon>Phyllostomidae</taxon>
        <taxon>Phyllostominae</taxon>
        <taxon>Phyllostomus</taxon>
    </lineage>
</organism>
<evidence type="ECO:0000256" key="2">
    <source>
        <dbReference type="SAM" id="SignalP"/>
    </source>
</evidence>
<evidence type="ECO:0000313" key="3">
    <source>
        <dbReference type="Proteomes" id="UP000504628"/>
    </source>
</evidence>
<dbReference type="GeneID" id="118496817"/>
<dbReference type="InterPro" id="IPR034433">
    <property type="entry name" value="Vomeromodulin"/>
</dbReference>
<dbReference type="PANTHER" id="PTHR40142:SF1">
    <property type="entry name" value="BPI FOLD CONTAINING FAMILY B, MEMBER 9B-RELATED"/>
    <property type="match status" value="1"/>
</dbReference>
<protein>
    <submittedName>
        <fullName evidence="4">Vomeromodulin-like isoform X1</fullName>
    </submittedName>
    <submittedName>
        <fullName evidence="5">Vomeromodulin-like isoform X2</fullName>
    </submittedName>
</protein>
<feature type="chain" id="PRO_5044656727" evidence="2">
    <location>
        <begin position="18"/>
        <end position="587"/>
    </location>
</feature>
<dbReference type="AlphaFoldDB" id="A0A7E6CF60"/>
<name>A0A7E6CF60_9CHIR</name>
<dbReference type="KEGG" id="pdic:118496817"/>
<dbReference type="RefSeq" id="XP_035865616.1">
    <property type="nucleotide sequence ID" value="XM_036009723.1"/>
</dbReference>
<feature type="region of interest" description="Disordered" evidence="1">
    <location>
        <begin position="132"/>
        <end position="154"/>
    </location>
</feature>
<dbReference type="RefSeq" id="XP_035865615.1">
    <property type="nucleotide sequence ID" value="XM_036009722.1"/>
</dbReference>
<dbReference type="OrthoDB" id="9634347at2759"/>
<proteinExistence type="predicted"/>
<reference evidence="4 5" key="1">
    <citation type="submission" date="2025-04" db="UniProtKB">
        <authorList>
            <consortium name="RefSeq"/>
        </authorList>
    </citation>
    <scope>IDENTIFICATION</scope>
    <source>
        <tissue evidence="4 5">Muscle</tissue>
    </source>
</reference>
<evidence type="ECO:0000313" key="5">
    <source>
        <dbReference type="RefSeq" id="XP_035865616.1"/>
    </source>
</evidence>
<dbReference type="PANTHER" id="PTHR40142">
    <property type="entry name" value="BPI FOLD-CONTAINING FAMILY B, MEMBER 9B-RELATED"/>
    <property type="match status" value="1"/>
</dbReference>
<sequence>MLTLWALVTTLTVHAAAVDPLSLPSGLPNLSGRRPILQSGQFPRYPPIPKGSPSIKYLSETPKPSCVPVAKFFMSSSQFNDYLNSTLPPQIEELLKCAEVDLAGLLGTLLETVSSLDLLSLLDLTSPLNILGGGGQGGPPDMGTSSESSNLPLPSLSKATDAVGNLIPLAQGVLGGLLPNGAKRDPARKAGSSLLSNLPLSGVLNQVSEPLSGVLNTVGGLTESTEGILNSVVPGGVTDALSGLLGGVNLKDLLLGLEVQKTTVDDMMSVMTDDGILVQAQTTAFIGGKGLVGPVISLLGFQVNGDMTLKIGISINSTQCVNLQVQDIDIKVNKVYLQLVKTVTDTLPLPVPLPLVDIISQLLTVNLKENLKEAKSCNIDLSDFTECKNPTQLFQYYIRSLQASEQGLSILYCAFFNGKVLTPSSLLPPDPKNANIAITLSNIMLREIITVSAKQSSVEMNDLNAHITRIVYFSLPGNKIQVTYWVNVNKDGEIFAQGLTRFFISYAWKIVRGTLMADLRILSFVHSTNPPEAMDEVEDVMSAVMKKFVSAITEFSNQWNIPPGITSNLPTNAKVELLNSRDLQAAI</sequence>
<feature type="signal peptide" evidence="2">
    <location>
        <begin position="1"/>
        <end position="17"/>
    </location>
</feature>
<keyword evidence="3" id="KW-1185">Reference proteome</keyword>
<feature type="compositionally biased region" description="Low complexity" evidence="1">
    <location>
        <begin position="145"/>
        <end position="154"/>
    </location>
</feature>
<evidence type="ECO:0000313" key="4">
    <source>
        <dbReference type="RefSeq" id="XP_035865615.1"/>
    </source>
</evidence>
<evidence type="ECO:0000256" key="1">
    <source>
        <dbReference type="SAM" id="MobiDB-lite"/>
    </source>
</evidence>